<evidence type="ECO:0000256" key="2">
    <source>
        <dbReference type="ARBA" id="ARBA00022692"/>
    </source>
</evidence>
<evidence type="ECO:0000256" key="7">
    <source>
        <dbReference type="HAMAP-Rule" id="MF_02065"/>
    </source>
</evidence>
<dbReference type="PANTHER" id="PTHR30518:SF2">
    <property type="entry name" value="ENDOLYTIC MUREIN TRANSGLYCOSYLASE"/>
    <property type="match status" value="1"/>
</dbReference>
<dbReference type="GO" id="GO:0009252">
    <property type="term" value="P:peptidoglycan biosynthetic process"/>
    <property type="evidence" value="ECO:0007669"/>
    <property type="project" value="UniProtKB-UniRule"/>
</dbReference>
<comment type="subcellular location">
    <subcellularLocation>
        <location evidence="7">Cell membrane</location>
        <topology evidence="7">Single-pass membrane protein</topology>
    </subcellularLocation>
</comment>
<feature type="transmembrane region" description="Helical" evidence="7">
    <location>
        <begin position="123"/>
        <end position="142"/>
    </location>
</feature>
<feature type="site" description="Important for catalytic activity" evidence="7">
    <location>
        <position position="340"/>
    </location>
</feature>
<keyword evidence="6 7" id="KW-0961">Cell wall biogenesis/degradation</keyword>
<evidence type="ECO:0000256" key="3">
    <source>
        <dbReference type="ARBA" id="ARBA00022989"/>
    </source>
</evidence>
<dbReference type="EMBL" id="CACRSM010000002">
    <property type="protein sequence ID" value="VYT06623.1"/>
    <property type="molecule type" value="Genomic_DNA"/>
</dbReference>
<dbReference type="GO" id="GO:0071555">
    <property type="term" value="P:cell wall organization"/>
    <property type="evidence" value="ECO:0007669"/>
    <property type="project" value="UniProtKB-KW"/>
</dbReference>
<keyword evidence="2 7" id="KW-0812">Transmembrane</keyword>
<dbReference type="HAMAP" id="MF_02065">
    <property type="entry name" value="MltG"/>
    <property type="match status" value="1"/>
</dbReference>
<comment type="similarity">
    <text evidence="7">Belongs to the transglycosylase MltG family.</text>
</comment>
<sequence>MSDNTPGYPFPKRASIHQRRAQESAPPESQVHVEETQPSVSIEASRSFARSRAKETDFDQILRPGTQETPASGTEVPAGLPTRRTRRVAHEEPASETTGMRSRRLAQERRAVRKRRRRRSIRTFIVLLLTLTLCAGGIYLAYTQLRGSSSSSTAADDFPGPGNGQVVVTIYDGESGQQIGQRLVDAGVVKSLSAFIRAFEANKAAVGIRPGSYTLKKEMSASGAIAALLDDANRMDNTVTVTPGQTKEQVAEQIALVTDIPLDQVKTAMADATTIGLPAEANGNVEGWLAPGSYELAEGETAESLITQMVAATKKQLDDLGVSAADREKVLTKASILEREVRNPEYLPMVSRVIDNRLADTNGETRGLLQMDSTVLYGVGKTGGIPTAEDLAADNPYNTYRNPGLPPSPISQPSSQAINAAIHPAEGNWLYFVTVDLDSGETLFAATHDEQTQNTKRLEEYCSTHQGKC</sequence>
<evidence type="ECO:0000313" key="9">
    <source>
        <dbReference type="EMBL" id="VYT06623.1"/>
    </source>
</evidence>
<proteinExistence type="inferred from homology"/>
<dbReference type="NCBIfam" id="TIGR00247">
    <property type="entry name" value="endolytic transglycosylase MltG"/>
    <property type="match status" value="1"/>
</dbReference>
<dbReference type="InterPro" id="IPR003770">
    <property type="entry name" value="MLTG-like"/>
</dbReference>
<keyword evidence="3 7" id="KW-1133">Transmembrane helix</keyword>
<evidence type="ECO:0000256" key="6">
    <source>
        <dbReference type="ARBA" id="ARBA00023316"/>
    </source>
</evidence>
<organism evidence="9">
    <name type="scientific">Schaalia odontolytica</name>
    <dbReference type="NCBI Taxonomy" id="1660"/>
    <lineage>
        <taxon>Bacteria</taxon>
        <taxon>Bacillati</taxon>
        <taxon>Actinomycetota</taxon>
        <taxon>Actinomycetes</taxon>
        <taxon>Actinomycetales</taxon>
        <taxon>Actinomycetaceae</taxon>
        <taxon>Schaalia</taxon>
    </lineage>
</organism>
<gene>
    <name evidence="7" type="primary">mltG</name>
    <name evidence="9" type="ORF">AOLFYP35_01431</name>
</gene>
<comment type="catalytic activity">
    <reaction evidence="7">
        <text>a peptidoglycan chain = a peptidoglycan chain with N-acetyl-1,6-anhydromuramyl-[peptide] at the reducing end + a peptidoglycan chain with N-acetylglucosamine at the non-reducing end.</text>
        <dbReference type="EC" id="4.2.2.29"/>
    </reaction>
</comment>
<dbReference type="Pfam" id="PF02618">
    <property type="entry name" value="YceG"/>
    <property type="match status" value="1"/>
</dbReference>
<keyword evidence="4 7" id="KW-0472">Membrane</keyword>
<keyword evidence="1 7" id="KW-1003">Cell membrane</keyword>
<dbReference type="GO" id="GO:0005886">
    <property type="term" value="C:plasma membrane"/>
    <property type="evidence" value="ECO:0007669"/>
    <property type="project" value="UniProtKB-SubCell"/>
</dbReference>
<feature type="region of interest" description="Disordered" evidence="8">
    <location>
        <begin position="1"/>
        <end position="113"/>
    </location>
</feature>
<dbReference type="Gene3D" id="3.30.1490.480">
    <property type="entry name" value="Endolytic murein transglycosylase"/>
    <property type="match status" value="1"/>
</dbReference>
<reference evidence="9" key="1">
    <citation type="submission" date="2019-11" db="EMBL/GenBank/DDBJ databases">
        <authorList>
            <person name="Feng L."/>
        </authorList>
    </citation>
    <scope>NUCLEOTIDE SEQUENCE</scope>
    <source>
        <strain evidence="9">AodontolyticusLFYP35</strain>
    </source>
</reference>
<dbReference type="GO" id="GO:0008932">
    <property type="term" value="F:lytic endotransglycosylase activity"/>
    <property type="evidence" value="ECO:0007669"/>
    <property type="project" value="UniProtKB-UniRule"/>
</dbReference>
<keyword evidence="5 7" id="KW-0456">Lyase</keyword>
<name>A0A6N2TPP0_9ACTO</name>
<evidence type="ECO:0000256" key="8">
    <source>
        <dbReference type="SAM" id="MobiDB-lite"/>
    </source>
</evidence>
<comment type="function">
    <text evidence="7">Functions as a peptidoglycan terminase that cleaves nascent peptidoglycan strands endolytically to terminate their elongation.</text>
</comment>
<dbReference type="PANTHER" id="PTHR30518">
    <property type="entry name" value="ENDOLYTIC MUREIN TRANSGLYCOSYLASE"/>
    <property type="match status" value="1"/>
</dbReference>
<evidence type="ECO:0000256" key="1">
    <source>
        <dbReference type="ARBA" id="ARBA00022475"/>
    </source>
</evidence>
<evidence type="ECO:0000256" key="5">
    <source>
        <dbReference type="ARBA" id="ARBA00023239"/>
    </source>
</evidence>
<dbReference type="EC" id="4.2.2.29" evidence="7"/>
<evidence type="ECO:0000256" key="4">
    <source>
        <dbReference type="ARBA" id="ARBA00023136"/>
    </source>
</evidence>
<accession>A0A6N2TPP0</accession>
<protein>
    <recommendedName>
        <fullName evidence="7">Endolytic murein transglycosylase</fullName>
        <ecNumber evidence="7">4.2.2.29</ecNumber>
    </recommendedName>
    <alternativeName>
        <fullName evidence="7">Peptidoglycan lytic transglycosylase</fullName>
    </alternativeName>
    <alternativeName>
        <fullName evidence="7">Peptidoglycan polymerization terminase</fullName>
    </alternativeName>
</protein>
<dbReference type="AlphaFoldDB" id="A0A6N2TPP0"/>